<protein>
    <submittedName>
        <fullName evidence="3">Type II secretion system protein GspD</fullName>
    </submittedName>
</protein>
<name>A0A7T9XTJ3_YEREN</name>
<feature type="domain" description="Type II/III secretion system secretin-like" evidence="2">
    <location>
        <begin position="250"/>
        <end position="399"/>
    </location>
</feature>
<sequence length="420" mass="46003">MKLITGLLFLLVPGLVMAKGVSLELNAVPLPQALNMIYVQVFDKPFMLDPELAKSDKVVTFRITPDIDERAFIKRYLGNMNIAIYNRQGIDYVTPFTPKAYVPPQETFVYRPHFRSVAYLSDILAGQFTGQFNSQRNSLPSGQISSEVAVAGTASDFMNRTGDVLVYYGRKSEIKRLQTLLPLIDTASEEVIVAAYVFEVQTSERNGSGLALAAKLLSGKLNIQIGASGGFDNFIRVNTGSLDALYELFRTDSRFHVVSSPRLRVKDGASATFSVGNEVPVLGQVSYADNRPIQSIEYRSSGVILDVKPQIRTDNIDLVIKQQLSSFAKTDTGVNNSPTLIKREVNTEVSAADGDIILLGGLAESKVTNADTGFSFLPKGWLTSSSDEKNKTDILVVLQAKKVRRASAAHAPSSHEERAR</sequence>
<dbReference type="EMBL" id="CP068146">
    <property type="protein sequence ID" value="QQU46824.1"/>
    <property type="molecule type" value="Genomic_DNA"/>
</dbReference>
<dbReference type="PANTHER" id="PTHR30332">
    <property type="entry name" value="PROBABLE GENERAL SECRETION PATHWAY PROTEIN D"/>
    <property type="match status" value="1"/>
</dbReference>
<dbReference type="AlphaFoldDB" id="A0A7T9XTJ3"/>
<gene>
    <name evidence="3" type="ORF">I6I39_18240</name>
</gene>
<evidence type="ECO:0000259" key="2">
    <source>
        <dbReference type="Pfam" id="PF00263"/>
    </source>
</evidence>
<dbReference type="Pfam" id="PF00263">
    <property type="entry name" value="Secretin"/>
    <property type="match status" value="1"/>
</dbReference>
<organism evidence="3 4">
    <name type="scientific">Yersinia enterocolitica</name>
    <dbReference type="NCBI Taxonomy" id="630"/>
    <lineage>
        <taxon>Bacteria</taxon>
        <taxon>Pseudomonadati</taxon>
        <taxon>Pseudomonadota</taxon>
        <taxon>Gammaproteobacteria</taxon>
        <taxon>Enterobacterales</taxon>
        <taxon>Yersiniaceae</taxon>
        <taxon>Yersinia</taxon>
    </lineage>
</organism>
<dbReference type="PANTHER" id="PTHR30332:SF17">
    <property type="entry name" value="TYPE IV PILIATION SYSTEM PROTEIN DR_0774-RELATED"/>
    <property type="match status" value="1"/>
</dbReference>
<evidence type="ECO:0000256" key="1">
    <source>
        <dbReference type="RuleBase" id="RU004003"/>
    </source>
</evidence>
<dbReference type="InterPro" id="IPR050810">
    <property type="entry name" value="Bact_Secretion_Sys_Channel"/>
</dbReference>
<dbReference type="GO" id="GO:0009306">
    <property type="term" value="P:protein secretion"/>
    <property type="evidence" value="ECO:0007669"/>
    <property type="project" value="InterPro"/>
</dbReference>
<accession>A0A7T9XTJ3</accession>
<comment type="similarity">
    <text evidence="1">Belongs to the bacterial secretin family.</text>
</comment>
<evidence type="ECO:0000313" key="3">
    <source>
        <dbReference type="EMBL" id="QQU46824.1"/>
    </source>
</evidence>
<reference evidence="3 4" key="1">
    <citation type="submission" date="2021-01" db="EMBL/GenBank/DDBJ databases">
        <title>FDA dAtabase for Regulatory Grade micrObial Sequences (FDA-ARGOS): Supporting development and validation of Infectious Disease Dx tests.</title>
        <authorList>
            <person name="Blissenbach B."/>
            <person name="Krut O."/>
            <person name="Tallon L."/>
            <person name="Sadzewicz L."/>
            <person name="Zhao X."/>
            <person name="Boylan J."/>
            <person name="Ott S."/>
            <person name="Bowen H."/>
            <person name="Vavikolanu K."/>
            <person name="Mehta A."/>
            <person name="Aluvathingal J."/>
            <person name="Nadendla S."/>
            <person name="Yan Y."/>
            <person name="Sichtig H."/>
        </authorList>
    </citation>
    <scope>NUCLEOTIDE SEQUENCE [LARGE SCALE GENOMIC DNA]</scope>
    <source>
        <strain evidence="3 4">FDAARGOS_1082</strain>
    </source>
</reference>
<dbReference type="InterPro" id="IPR004846">
    <property type="entry name" value="T2SS/T3SS_dom"/>
</dbReference>
<dbReference type="RefSeq" id="WP_050124509.1">
    <property type="nucleotide sequence ID" value="NZ_CGHW01000042.1"/>
</dbReference>
<proteinExistence type="inferred from homology"/>
<dbReference type="Proteomes" id="UP000595309">
    <property type="component" value="Chromosome"/>
</dbReference>
<dbReference type="GO" id="GO:0015627">
    <property type="term" value="C:type II protein secretion system complex"/>
    <property type="evidence" value="ECO:0007669"/>
    <property type="project" value="TreeGrafter"/>
</dbReference>
<evidence type="ECO:0000313" key="4">
    <source>
        <dbReference type="Proteomes" id="UP000595309"/>
    </source>
</evidence>